<evidence type="ECO:0000313" key="2">
    <source>
        <dbReference type="Proteomes" id="UP001501822"/>
    </source>
</evidence>
<sequence>MADVEAAPGELLETLRKAAAALTDNGVKFALAGGFAAYARGAAPSTHDVDFVLTQDEVDVALAALESAGMRRAEIPEGWLAKVYDEGRTVDLIFRPSGRAVDAALLSRAEEMNVEAVAMPVLTATDLTILRLLAFDEKASDFGGYLPVSRALREQIDWPRVIAETADSPYAYAYLTLLHRLRVIDYGPPYERSDG</sequence>
<evidence type="ECO:0008006" key="3">
    <source>
        <dbReference type="Google" id="ProtNLM"/>
    </source>
</evidence>
<dbReference type="Pfam" id="PF09970">
    <property type="entry name" value="DUF2204"/>
    <property type="match status" value="1"/>
</dbReference>
<dbReference type="Gene3D" id="3.30.460.40">
    <property type="match status" value="1"/>
</dbReference>
<name>A0ABN0W7N2_9ACTN</name>
<dbReference type="Proteomes" id="UP001501822">
    <property type="component" value="Unassembled WGS sequence"/>
</dbReference>
<evidence type="ECO:0000313" key="1">
    <source>
        <dbReference type="EMBL" id="GAA0327555.1"/>
    </source>
</evidence>
<proteinExistence type="predicted"/>
<organism evidence="1 2">
    <name type="scientific">Actinoallomurus spadix</name>
    <dbReference type="NCBI Taxonomy" id="79912"/>
    <lineage>
        <taxon>Bacteria</taxon>
        <taxon>Bacillati</taxon>
        <taxon>Actinomycetota</taxon>
        <taxon>Actinomycetes</taxon>
        <taxon>Streptosporangiales</taxon>
        <taxon>Thermomonosporaceae</taxon>
        <taxon>Actinoallomurus</taxon>
    </lineage>
</organism>
<dbReference type="InterPro" id="IPR043519">
    <property type="entry name" value="NT_sf"/>
</dbReference>
<accession>A0ABN0W7N2</accession>
<keyword evidence="2" id="KW-1185">Reference proteome</keyword>
<reference evidence="1 2" key="1">
    <citation type="journal article" date="2019" name="Int. J. Syst. Evol. Microbiol.">
        <title>The Global Catalogue of Microorganisms (GCM) 10K type strain sequencing project: providing services to taxonomists for standard genome sequencing and annotation.</title>
        <authorList>
            <consortium name="The Broad Institute Genomics Platform"/>
            <consortium name="The Broad Institute Genome Sequencing Center for Infectious Disease"/>
            <person name="Wu L."/>
            <person name="Ma J."/>
        </authorList>
    </citation>
    <scope>NUCLEOTIDE SEQUENCE [LARGE SCALE GENOMIC DNA]</scope>
    <source>
        <strain evidence="1 2">JCM 3146</strain>
    </source>
</reference>
<dbReference type="InterPro" id="IPR018700">
    <property type="entry name" value="DUF2204"/>
</dbReference>
<comment type="caution">
    <text evidence="1">The sequence shown here is derived from an EMBL/GenBank/DDBJ whole genome shotgun (WGS) entry which is preliminary data.</text>
</comment>
<gene>
    <name evidence="1" type="ORF">GCM10010151_16880</name>
</gene>
<dbReference type="RefSeq" id="WP_252800807.1">
    <property type="nucleotide sequence ID" value="NZ_BAAABM010000009.1"/>
</dbReference>
<protein>
    <recommendedName>
        <fullName evidence="3">Nucleotidyltransferase family protein</fullName>
    </recommendedName>
</protein>
<dbReference type="EMBL" id="BAAABM010000009">
    <property type="protein sequence ID" value="GAA0327555.1"/>
    <property type="molecule type" value="Genomic_DNA"/>
</dbReference>
<dbReference type="SUPFAM" id="SSF81301">
    <property type="entry name" value="Nucleotidyltransferase"/>
    <property type="match status" value="1"/>
</dbReference>